<dbReference type="RefSeq" id="WP_203355308.1">
    <property type="nucleotide sequence ID" value="NZ_CP069127.1"/>
</dbReference>
<accession>A0ABX7FRE8</accession>
<dbReference type="Proteomes" id="UP000596248">
    <property type="component" value="Chromosome"/>
</dbReference>
<name>A0ABX7FRE8_BRECH</name>
<keyword evidence="2" id="KW-1185">Reference proteome</keyword>
<protein>
    <submittedName>
        <fullName evidence="1">Uncharacterized protein</fullName>
    </submittedName>
</protein>
<reference evidence="1 2" key="1">
    <citation type="submission" date="2021-01" db="EMBL/GenBank/DDBJ databases">
        <title>Identification of strong promoters based on the transcriptome of Brevibacillus choshinensis.</title>
        <authorList>
            <person name="Yao D."/>
            <person name="Zhang K."/>
            <person name="Wu J."/>
        </authorList>
    </citation>
    <scope>NUCLEOTIDE SEQUENCE [LARGE SCALE GENOMIC DNA]</scope>
    <source>
        <strain evidence="1 2">HPD31-SP3</strain>
    </source>
</reference>
<evidence type="ECO:0000313" key="1">
    <source>
        <dbReference type="EMBL" id="QRG68303.1"/>
    </source>
</evidence>
<dbReference type="EMBL" id="CP069127">
    <property type="protein sequence ID" value="QRG68303.1"/>
    <property type="molecule type" value="Genomic_DNA"/>
</dbReference>
<organism evidence="1 2">
    <name type="scientific">Brevibacillus choshinensis</name>
    <dbReference type="NCBI Taxonomy" id="54911"/>
    <lineage>
        <taxon>Bacteria</taxon>
        <taxon>Bacillati</taxon>
        <taxon>Bacillota</taxon>
        <taxon>Bacilli</taxon>
        <taxon>Bacillales</taxon>
        <taxon>Paenibacillaceae</taxon>
        <taxon>Brevibacillus</taxon>
    </lineage>
</organism>
<evidence type="ECO:0000313" key="2">
    <source>
        <dbReference type="Proteomes" id="UP000596248"/>
    </source>
</evidence>
<gene>
    <name evidence="1" type="ORF">JNE38_03765</name>
</gene>
<proteinExistence type="predicted"/>
<sequence length="257" mass="28727">MAWSHKDSLNLERVAVALEKLVEAVSGNKFSAPVGAEQPAGFSVESEFFRKIAEVYAEEEELKQEKNLKRKSGVRLSHNVTAAVRSFFQGALSENGMDVTNEGPLLFVYKGQEATACIRFYADLGFHRGDHFYGEIEKVVHQAASRGVSNKDVFVIVSSLVNSIDGSHVKQLMGENVPDTASLLTLSYRSLLQEYIELYVNNISSLANPIRQVFFLSAENHPNVAGWNFVTNRKPIPQDIMWLRPSITELLSKLKSY</sequence>